<evidence type="ECO:0000256" key="8">
    <source>
        <dbReference type="PIRSR" id="PIRSR600760-2"/>
    </source>
</evidence>
<gene>
    <name evidence="9" type="ORF">B0H99_11739</name>
</gene>
<evidence type="ECO:0000256" key="4">
    <source>
        <dbReference type="ARBA" id="ARBA00013106"/>
    </source>
</evidence>
<comment type="caution">
    <text evidence="9">The sequence shown here is derived from an EMBL/GenBank/DDBJ whole genome shotgun (WGS) entry which is preliminary data.</text>
</comment>
<dbReference type="GO" id="GO:0046872">
    <property type="term" value="F:metal ion binding"/>
    <property type="evidence" value="ECO:0007669"/>
    <property type="project" value="UniProtKB-KW"/>
</dbReference>
<evidence type="ECO:0000256" key="3">
    <source>
        <dbReference type="ARBA" id="ARBA00005152"/>
    </source>
</evidence>
<evidence type="ECO:0000256" key="7">
    <source>
        <dbReference type="ARBA" id="ARBA00022842"/>
    </source>
</evidence>
<dbReference type="AlphaFoldDB" id="A0A2P8G168"/>
<dbReference type="CDD" id="cd01637">
    <property type="entry name" value="IMPase_like"/>
    <property type="match status" value="1"/>
</dbReference>
<name>A0A2P8G168_9BACL</name>
<evidence type="ECO:0000256" key="2">
    <source>
        <dbReference type="ARBA" id="ARBA00001946"/>
    </source>
</evidence>
<organism evidence="9 10">
    <name type="scientific">Planomicrobium soli</name>
    <dbReference type="NCBI Taxonomy" id="1176648"/>
    <lineage>
        <taxon>Bacteria</taxon>
        <taxon>Bacillati</taxon>
        <taxon>Bacillota</taxon>
        <taxon>Bacilli</taxon>
        <taxon>Bacillales</taxon>
        <taxon>Caryophanaceae</taxon>
        <taxon>Planomicrobium</taxon>
    </lineage>
</organism>
<dbReference type="SUPFAM" id="SSF56655">
    <property type="entry name" value="Carbohydrate phosphatase"/>
    <property type="match status" value="1"/>
</dbReference>
<evidence type="ECO:0000256" key="1">
    <source>
        <dbReference type="ARBA" id="ARBA00001033"/>
    </source>
</evidence>
<comment type="catalytic activity">
    <reaction evidence="1">
        <text>a myo-inositol phosphate + H2O = myo-inositol + phosphate</text>
        <dbReference type="Rhea" id="RHEA:24056"/>
        <dbReference type="ChEBI" id="CHEBI:15377"/>
        <dbReference type="ChEBI" id="CHEBI:17268"/>
        <dbReference type="ChEBI" id="CHEBI:43474"/>
        <dbReference type="ChEBI" id="CHEBI:84139"/>
        <dbReference type="EC" id="3.1.3.25"/>
    </reaction>
</comment>
<dbReference type="EC" id="3.1.3.25" evidence="4"/>
<dbReference type="GO" id="GO:0046854">
    <property type="term" value="P:phosphatidylinositol phosphate biosynthetic process"/>
    <property type="evidence" value="ECO:0007669"/>
    <property type="project" value="InterPro"/>
</dbReference>
<dbReference type="PANTHER" id="PTHR20854:SF4">
    <property type="entry name" value="INOSITOL-1-MONOPHOSPHATASE-RELATED"/>
    <property type="match status" value="1"/>
</dbReference>
<dbReference type="EMBL" id="PYAT01000017">
    <property type="protein sequence ID" value="PSL27727.1"/>
    <property type="molecule type" value="Genomic_DNA"/>
</dbReference>
<dbReference type="RefSeq" id="WP_106534657.1">
    <property type="nucleotide sequence ID" value="NZ_PYAT01000017.1"/>
</dbReference>
<dbReference type="PROSITE" id="PS00630">
    <property type="entry name" value="IMP_2"/>
    <property type="match status" value="1"/>
</dbReference>
<feature type="binding site" evidence="8">
    <location>
        <position position="88"/>
    </location>
    <ligand>
        <name>Mg(2+)</name>
        <dbReference type="ChEBI" id="CHEBI:18420"/>
        <label>1</label>
        <note>catalytic</note>
    </ligand>
</feature>
<comment type="cofactor">
    <cofactor evidence="2 8">
        <name>Mg(2+)</name>
        <dbReference type="ChEBI" id="CHEBI:18420"/>
    </cofactor>
</comment>
<sequence>MELHALDLYIKSLIKEAGHLIRNSLATELVIEAKSNANDLVTNMDKEIEQFFISRIRRDFPGHRVFGEEGFGDVIENLDGTVWILDPIDGTMNFIHQKSNFAISLGIYENGIGKLGYIYDVVNDNLYHAVNGEGAYCNDERLLPLKETSLDKSIVGINATWVTPNRYIRHEDSIRLIQDVRGTRSYGSAALELAYLATGRIDAYLSMRLSPWDIAGGMVIAKEVGAIATNFKDEPANLLKQDSFIAANPSVHSKILTEYIHVK</sequence>
<dbReference type="FunFam" id="3.30.540.10:FF:000003">
    <property type="entry name" value="Inositol-1-monophosphatase"/>
    <property type="match status" value="1"/>
</dbReference>
<feature type="binding site" evidence="8">
    <location>
        <position position="213"/>
    </location>
    <ligand>
        <name>Mg(2+)</name>
        <dbReference type="ChEBI" id="CHEBI:18420"/>
        <label>1</label>
        <note>catalytic</note>
    </ligand>
</feature>
<dbReference type="PROSITE" id="PS00629">
    <property type="entry name" value="IMP_1"/>
    <property type="match status" value="1"/>
</dbReference>
<dbReference type="PRINTS" id="PR00378">
    <property type="entry name" value="LIIMPHPHTASE"/>
</dbReference>
<dbReference type="InterPro" id="IPR020583">
    <property type="entry name" value="Inositol_monoP_metal-BS"/>
</dbReference>
<dbReference type="GO" id="GO:0006021">
    <property type="term" value="P:inositol biosynthetic process"/>
    <property type="evidence" value="ECO:0007669"/>
    <property type="project" value="UniProtKB-UniPathway"/>
</dbReference>
<evidence type="ECO:0000313" key="10">
    <source>
        <dbReference type="Proteomes" id="UP000242682"/>
    </source>
</evidence>
<evidence type="ECO:0000256" key="6">
    <source>
        <dbReference type="ARBA" id="ARBA00022801"/>
    </source>
</evidence>
<feature type="binding site" evidence="8">
    <location>
        <position position="68"/>
    </location>
    <ligand>
        <name>Mg(2+)</name>
        <dbReference type="ChEBI" id="CHEBI:18420"/>
        <label>1</label>
        <note>catalytic</note>
    </ligand>
</feature>
<keyword evidence="10" id="KW-1185">Reference proteome</keyword>
<dbReference type="InterPro" id="IPR020550">
    <property type="entry name" value="Inositol_monophosphatase_CS"/>
</dbReference>
<evidence type="ECO:0000256" key="5">
    <source>
        <dbReference type="ARBA" id="ARBA00022723"/>
    </source>
</evidence>
<dbReference type="Gene3D" id="3.30.540.10">
    <property type="entry name" value="Fructose-1,6-Bisphosphatase, subunit A, domain 1"/>
    <property type="match status" value="1"/>
</dbReference>
<reference evidence="9 10" key="1">
    <citation type="submission" date="2018-03" db="EMBL/GenBank/DDBJ databases">
        <title>Genomic Encyclopedia of Type Strains, Phase III (KMG-III): the genomes of soil and plant-associated and newly described type strains.</title>
        <authorList>
            <person name="Whitman W."/>
        </authorList>
    </citation>
    <scope>NUCLEOTIDE SEQUENCE [LARGE SCALE GENOMIC DNA]</scope>
    <source>
        <strain evidence="9 10">CGMCC 1.12259</strain>
    </source>
</reference>
<dbReference type="InterPro" id="IPR020552">
    <property type="entry name" value="Inositol_monoPase_Li-sen"/>
</dbReference>
<keyword evidence="7 8" id="KW-0460">Magnesium</keyword>
<evidence type="ECO:0000313" key="9">
    <source>
        <dbReference type="EMBL" id="PSL27727.1"/>
    </source>
</evidence>
<comment type="pathway">
    <text evidence="3">Polyol metabolism; myo-inositol biosynthesis; myo-inositol from D-glucose 6-phosphate: step 2/2.</text>
</comment>
<accession>A0A2P8G168</accession>
<dbReference type="Pfam" id="PF00459">
    <property type="entry name" value="Inositol_P"/>
    <property type="match status" value="1"/>
</dbReference>
<feature type="binding site" evidence="8">
    <location>
        <position position="89"/>
    </location>
    <ligand>
        <name>Mg(2+)</name>
        <dbReference type="ChEBI" id="CHEBI:18420"/>
        <label>1</label>
        <note>catalytic</note>
    </ligand>
</feature>
<dbReference type="GO" id="GO:0008934">
    <property type="term" value="F:inositol monophosphate 1-phosphatase activity"/>
    <property type="evidence" value="ECO:0007669"/>
    <property type="project" value="TreeGrafter"/>
</dbReference>
<feature type="binding site" evidence="8">
    <location>
        <position position="86"/>
    </location>
    <ligand>
        <name>Mg(2+)</name>
        <dbReference type="ChEBI" id="CHEBI:18420"/>
        <label>1</label>
        <note>catalytic</note>
    </ligand>
</feature>
<dbReference type="UniPathway" id="UPA00823">
    <property type="reaction ID" value="UER00788"/>
</dbReference>
<dbReference type="PRINTS" id="PR00377">
    <property type="entry name" value="IMPHPHTASES"/>
</dbReference>
<keyword evidence="6" id="KW-0378">Hydrolase</keyword>
<dbReference type="InterPro" id="IPR000760">
    <property type="entry name" value="Inositol_monophosphatase-like"/>
</dbReference>
<dbReference type="Proteomes" id="UP000242682">
    <property type="component" value="Unassembled WGS sequence"/>
</dbReference>
<keyword evidence="5 8" id="KW-0479">Metal-binding</keyword>
<protein>
    <recommendedName>
        <fullName evidence="4">inositol-phosphate phosphatase</fullName>
        <ecNumber evidence="4">3.1.3.25</ecNumber>
    </recommendedName>
</protein>
<dbReference type="PANTHER" id="PTHR20854">
    <property type="entry name" value="INOSITOL MONOPHOSPHATASE"/>
    <property type="match status" value="1"/>
</dbReference>
<dbReference type="Gene3D" id="3.40.190.80">
    <property type="match status" value="1"/>
</dbReference>
<dbReference type="GO" id="GO:0007165">
    <property type="term" value="P:signal transduction"/>
    <property type="evidence" value="ECO:0007669"/>
    <property type="project" value="TreeGrafter"/>
</dbReference>
<dbReference type="OrthoDB" id="9772456at2"/>
<proteinExistence type="predicted"/>